<keyword evidence="2" id="KW-1185">Reference proteome</keyword>
<organism evidence="1 2">
    <name type="scientific">Smallanthus sonchifolius</name>
    <dbReference type="NCBI Taxonomy" id="185202"/>
    <lineage>
        <taxon>Eukaryota</taxon>
        <taxon>Viridiplantae</taxon>
        <taxon>Streptophyta</taxon>
        <taxon>Embryophyta</taxon>
        <taxon>Tracheophyta</taxon>
        <taxon>Spermatophyta</taxon>
        <taxon>Magnoliopsida</taxon>
        <taxon>eudicotyledons</taxon>
        <taxon>Gunneridae</taxon>
        <taxon>Pentapetalae</taxon>
        <taxon>asterids</taxon>
        <taxon>campanulids</taxon>
        <taxon>Asterales</taxon>
        <taxon>Asteraceae</taxon>
        <taxon>Asteroideae</taxon>
        <taxon>Heliantheae alliance</taxon>
        <taxon>Millerieae</taxon>
        <taxon>Smallanthus</taxon>
    </lineage>
</organism>
<dbReference type="EMBL" id="CM042021">
    <property type="protein sequence ID" value="KAI3818340.1"/>
    <property type="molecule type" value="Genomic_DNA"/>
</dbReference>
<accession>A0ACB9JDI8</accession>
<reference evidence="1 2" key="2">
    <citation type="journal article" date="2022" name="Mol. Ecol. Resour.">
        <title>The genomes of chicory, endive, great burdock and yacon provide insights into Asteraceae paleo-polyploidization history and plant inulin production.</title>
        <authorList>
            <person name="Fan W."/>
            <person name="Wang S."/>
            <person name="Wang H."/>
            <person name="Wang A."/>
            <person name="Jiang F."/>
            <person name="Liu H."/>
            <person name="Zhao H."/>
            <person name="Xu D."/>
            <person name="Zhang Y."/>
        </authorList>
    </citation>
    <scope>NUCLEOTIDE SEQUENCE [LARGE SCALE GENOMIC DNA]</scope>
    <source>
        <strain evidence="2">cv. Yunnan</strain>
        <tissue evidence="1">Leaves</tissue>
    </source>
</reference>
<gene>
    <name evidence="1" type="ORF">L1987_12145</name>
</gene>
<evidence type="ECO:0000313" key="1">
    <source>
        <dbReference type="EMBL" id="KAI3818340.1"/>
    </source>
</evidence>
<proteinExistence type="predicted"/>
<reference evidence="2" key="1">
    <citation type="journal article" date="2022" name="Mol. Ecol. Resour.">
        <title>The genomes of chicory, endive, great burdock and yacon provide insights into Asteraceae palaeo-polyploidization history and plant inulin production.</title>
        <authorList>
            <person name="Fan W."/>
            <person name="Wang S."/>
            <person name="Wang H."/>
            <person name="Wang A."/>
            <person name="Jiang F."/>
            <person name="Liu H."/>
            <person name="Zhao H."/>
            <person name="Xu D."/>
            <person name="Zhang Y."/>
        </authorList>
    </citation>
    <scope>NUCLEOTIDE SEQUENCE [LARGE SCALE GENOMIC DNA]</scope>
    <source>
        <strain evidence="2">cv. Yunnan</strain>
    </source>
</reference>
<evidence type="ECO:0000313" key="2">
    <source>
        <dbReference type="Proteomes" id="UP001056120"/>
    </source>
</evidence>
<name>A0ACB9JDI8_9ASTR</name>
<sequence>MSLGFCICISSIIGNEIKIYLLEDGHVHDVWKNIRVPVITGEANNDTKIIIDWLNYDAILVNSFEAK</sequence>
<protein>
    <submittedName>
        <fullName evidence="1">Uncharacterized protein</fullName>
    </submittedName>
</protein>
<dbReference type="Proteomes" id="UP001056120">
    <property type="component" value="Linkage Group LG04"/>
</dbReference>
<comment type="caution">
    <text evidence="1">The sequence shown here is derived from an EMBL/GenBank/DDBJ whole genome shotgun (WGS) entry which is preliminary data.</text>
</comment>